<dbReference type="InterPro" id="IPR032042">
    <property type="entry name" value="POT1PC"/>
</dbReference>
<evidence type="ECO:0000256" key="4">
    <source>
        <dbReference type="ARBA" id="ARBA00015253"/>
    </source>
</evidence>
<protein>
    <recommendedName>
        <fullName evidence="4">Protection of telomeres protein 1</fullName>
    </recommendedName>
</protein>
<keyword evidence="8" id="KW-0539">Nucleus</keyword>
<name>A0ABQ8RSN3_FUSEQ</name>
<feature type="compositionally biased region" description="Basic and acidic residues" evidence="9">
    <location>
        <begin position="131"/>
        <end position="140"/>
    </location>
</feature>
<dbReference type="Pfam" id="PF16686">
    <property type="entry name" value="POT1PC"/>
    <property type="match status" value="1"/>
</dbReference>
<comment type="subcellular location">
    <subcellularLocation>
        <location evidence="2">Chromosome</location>
        <location evidence="2">Telomere</location>
    </subcellularLocation>
    <subcellularLocation>
        <location evidence="1">Nucleus</location>
    </subcellularLocation>
</comment>
<dbReference type="Pfam" id="PF02765">
    <property type="entry name" value="POT1"/>
    <property type="match status" value="1"/>
</dbReference>
<evidence type="ECO:0000256" key="7">
    <source>
        <dbReference type="ARBA" id="ARBA00023125"/>
    </source>
</evidence>
<evidence type="ECO:0000313" key="11">
    <source>
        <dbReference type="EMBL" id="KAJ4141283.1"/>
    </source>
</evidence>
<evidence type="ECO:0000256" key="9">
    <source>
        <dbReference type="SAM" id="MobiDB-lite"/>
    </source>
</evidence>
<keyword evidence="12" id="KW-1185">Reference proteome</keyword>
<evidence type="ECO:0000256" key="1">
    <source>
        <dbReference type="ARBA" id="ARBA00004123"/>
    </source>
</evidence>
<evidence type="ECO:0000256" key="5">
    <source>
        <dbReference type="ARBA" id="ARBA00022454"/>
    </source>
</evidence>
<keyword evidence="6" id="KW-0779">Telomere</keyword>
<evidence type="ECO:0000259" key="10">
    <source>
        <dbReference type="SMART" id="SM00976"/>
    </source>
</evidence>
<feature type="region of interest" description="Disordered" evidence="9">
    <location>
        <begin position="121"/>
        <end position="140"/>
    </location>
</feature>
<reference evidence="11" key="1">
    <citation type="submission" date="2022-09" db="EMBL/GenBank/DDBJ databases">
        <title>Fusarium specimens isolated from Avocado Roots.</title>
        <authorList>
            <person name="Stajich J."/>
            <person name="Roper C."/>
            <person name="Heimlech-Rivalta G."/>
        </authorList>
    </citation>
    <scope>NUCLEOTIDE SEQUENCE</scope>
    <source>
        <strain evidence="11">CF00095</strain>
    </source>
</reference>
<dbReference type="InterPro" id="IPR011564">
    <property type="entry name" value="Telomer_end-bd_POT1/Cdc13"/>
</dbReference>
<evidence type="ECO:0000256" key="2">
    <source>
        <dbReference type="ARBA" id="ARBA00004574"/>
    </source>
</evidence>
<feature type="domain" description="Telomeric single stranded DNA binding POT1/Cdc13" evidence="10">
    <location>
        <begin position="9"/>
        <end position="153"/>
    </location>
</feature>
<feature type="region of interest" description="Disordered" evidence="9">
    <location>
        <begin position="588"/>
        <end position="623"/>
    </location>
</feature>
<feature type="region of interest" description="Disordered" evidence="9">
    <location>
        <begin position="355"/>
        <end position="405"/>
    </location>
</feature>
<evidence type="ECO:0000256" key="6">
    <source>
        <dbReference type="ARBA" id="ARBA00022895"/>
    </source>
</evidence>
<feature type="region of interest" description="Disordered" evidence="9">
    <location>
        <begin position="487"/>
        <end position="507"/>
    </location>
</feature>
<evidence type="ECO:0000256" key="8">
    <source>
        <dbReference type="ARBA" id="ARBA00023242"/>
    </source>
</evidence>
<dbReference type="SMART" id="SM00976">
    <property type="entry name" value="Telo_bind"/>
    <property type="match status" value="1"/>
</dbReference>
<dbReference type="PANTHER" id="PTHR14513:SF0">
    <property type="entry name" value="PROTECTION OF TELOMERES PROTEIN 1"/>
    <property type="match status" value="1"/>
</dbReference>
<dbReference type="SUPFAM" id="SSF50249">
    <property type="entry name" value="Nucleic acid-binding proteins"/>
    <property type="match status" value="2"/>
</dbReference>
<comment type="similarity">
    <text evidence="3">Belongs to the telombin family.</text>
</comment>
<dbReference type="InterPro" id="IPR028389">
    <property type="entry name" value="POT1"/>
</dbReference>
<accession>A0ABQ8RSN3</accession>
<keyword evidence="7" id="KW-0238">DNA-binding</keyword>
<dbReference type="Gene3D" id="2.40.50.140">
    <property type="entry name" value="Nucleic acid-binding proteins"/>
    <property type="match status" value="2"/>
</dbReference>
<proteinExistence type="inferred from homology"/>
<feature type="compositionally biased region" description="Polar residues" evidence="9">
    <location>
        <begin position="121"/>
        <end position="130"/>
    </location>
</feature>
<sequence length="667" mass="75102">MQPPLLTNYTPCRDILEGKTRSRTTVNVAGIIVDCRAPMPTKGSDWKCQIRFYDSSIEDGDSISINIFRPKNEFPKVGCGDVILVRSARVQDYGSEWSLLTHFGTKISVYEASKIPKPPGNASTALYSRNSPKDTPPDSKENDFVSHMYHTIDRSRVPIQEDFEVMVMTSANVKDKFRLLKDVQDGQFCDIVAQIVRPPYDGVDKITLWVSDYTENPAFYNFSIGADATSLGRDGDPWGYLDEFTTAAKTTDWPGPFGKRSMQITCWEPHATVIRQENMRPLTWIDARNIQIKTSRNGASLEGYLREDRGAFGTKFGIHEVDLTDDTNSINHHAKAALQRKREYERLRKEQLKDIKEASKAGEKRKKGVETTGKSKKDNARSRRDAKRKKGANRQGQGDEQAEDDTILVADLNTRVKCENEDKAASRLAEITSVVQHETTIEGESVKLPLPFVNLNYRANVRIVDFSPPNIADFAQPKKESEYDILSDDGEESVSNSGSDMEDELPSQTTMGAFTQVRDWEWRFFLELEDAVDSGQQRKQRLWVLVDNQAAQCLTKLDASNLRQNKEALSTLREKMFTLWGNLEEKKMAAQQAARKGEPPADSDDENGQVGGNSEPGKMQLTNRPFPCCIQQYGVKVSESDQARANAGNGKRWQRMFRLFGTMIAGG</sequence>
<dbReference type="CDD" id="cd04497">
    <property type="entry name" value="hPOT1_OB1_like"/>
    <property type="match status" value="1"/>
</dbReference>
<feature type="compositionally biased region" description="Basic and acidic residues" evidence="9">
    <location>
        <begin position="373"/>
        <end position="383"/>
    </location>
</feature>
<keyword evidence="5" id="KW-0158">Chromosome</keyword>
<dbReference type="InterPro" id="IPR012340">
    <property type="entry name" value="NA-bd_OB-fold"/>
</dbReference>
<dbReference type="PANTHER" id="PTHR14513">
    <property type="entry name" value="PROTECTION OF TELOMERES 1"/>
    <property type="match status" value="1"/>
</dbReference>
<dbReference type="EMBL" id="JAOQBH010000001">
    <property type="protein sequence ID" value="KAJ4141283.1"/>
    <property type="molecule type" value="Genomic_DNA"/>
</dbReference>
<gene>
    <name evidence="11" type="ORF">NW768_000494</name>
</gene>
<evidence type="ECO:0000313" key="12">
    <source>
        <dbReference type="Proteomes" id="UP001152024"/>
    </source>
</evidence>
<comment type="caution">
    <text evidence="11">The sequence shown here is derived from an EMBL/GenBank/DDBJ whole genome shotgun (WGS) entry which is preliminary data.</text>
</comment>
<evidence type="ECO:0000256" key="3">
    <source>
        <dbReference type="ARBA" id="ARBA00008442"/>
    </source>
</evidence>
<organism evidence="11 12">
    <name type="scientific">Fusarium equiseti</name>
    <name type="common">Fusarium scirpi</name>
    <dbReference type="NCBI Taxonomy" id="61235"/>
    <lineage>
        <taxon>Eukaryota</taxon>
        <taxon>Fungi</taxon>
        <taxon>Dikarya</taxon>
        <taxon>Ascomycota</taxon>
        <taxon>Pezizomycotina</taxon>
        <taxon>Sordariomycetes</taxon>
        <taxon>Hypocreomycetidae</taxon>
        <taxon>Hypocreales</taxon>
        <taxon>Nectriaceae</taxon>
        <taxon>Fusarium</taxon>
        <taxon>Fusarium incarnatum-equiseti species complex</taxon>
    </lineage>
</organism>
<dbReference type="Proteomes" id="UP001152024">
    <property type="component" value="Unassembled WGS sequence"/>
</dbReference>